<dbReference type="Proteomes" id="UP001281614">
    <property type="component" value="Unassembled WGS sequence"/>
</dbReference>
<gene>
    <name evidence="2" type="ORF">CKAH01_18458</name>
</gene>
<dbReference type="EMBL" id="VYYT01000327">
    <property type="protein sequence ID" value="KAK2742721.1"/>
    <property type="molecule type" value="Genomic_DNA"/>
</dbReference>
<evidence type="ECO:0000313" key="2">
    <source>
        <dbReference type="EMBL" id="KAK2742721.1"/>
    </source>
</evidence>
<feature type="compositionally biased region" description="Polar residues" evidence="1">
    <location>
        <begin position="1"/>
        <end position="19"/>
    </location>
</feature>
<name>A0AAD9Y7S5_COLKA</name>
<protein>
    <recommendedName>
        <fullName evidence="4">C2H2-type domain-containing protein</fullName>
    </recommendedName>
</protein>
<sequence>MEAPSTQSGRSTNASQSPASHVGDVGSYRAQSAKRKRSTSNQDEESDDDDRKRPLSRQDPWDESRDSEPKPFACPYYKLDPLKYLNCFKRFTLKRVKDVKQHLNRKHSIIELYCPICWRTFGGPTQRDQHIVSRSCDPRDQPSADLGLMTPEQQNLITRRTDSGLDESKQWFGIWRILFPGAEVPKSPYLGTELQEMIGMVRTYWKENSRSIISNARQLRFGAGSTTINEFQTMTADEKDIHAFTAEVLTDTMNILLDQFDAETRDRGRECSNLPSLQEDASVQNQNSTSNEFLPNQGGINDSILGSEMDSIGPLDIDWAGEGADFPSDIIDPRDLDFATLD</sequence>
<evidence type="ECO:0008006" key="4">
    <source>
        <dbReference type="Google" id="ProtNLM"/>
    </source>
</evidence>
<accession>A0AAD9Y7S5</accession>
<feature type="compositionally biased region" description="Basic and acidic residues" evidence="1">
    <location>
        <begin position="59"/>
        <end position="68"/>
    </location>
</feature>
<dbReference type="PANTHER" id="PTHR38166">
    <property type="entry name" value="C2H2-TYPE DOMAIN-CONTAINING PROTEIN-RELATED"/>
    <property type="match status" value="1"/>
</dbReference>
<proteinExistence type="predicted"/>
<evidence type="ECO:0000256" key="1">
    <source>
        <dbReference type="SAM" id="MobiDB-lite"/>
    </source>
</evidence>
<evidence type="ECO:0000313" key="3">
    <source>
        <dbReference type="Proteomes" id="UP001281614"/>
    </source>
</evidence>
<reference evidence="2" key="1">
    <citation type="submission" date="2023-02" db="EMBL/GenBank/DDBJ databases">
        <title>Colletotrichum kahawae CIFC_Que2 genome sequencing and assembly.</title>
        <authorList>
            <person name="Baroncelli R."/>
        </authorList>
    </citation>
    <scope>NUCLEOTIDE SEQUENCE</scope>
    <source>
        <strain evidence="2">CIFC_Que2</strain>
    </source>
</reference>
<dbReference type="AlphaFoldDB" id="A0AAD9Y7S5"/>
<feature type="compositionally biased region" description="Polar residues" evidence="1">
    <location>
        <begin position="273"/>
        <end position="300"/>
    </location>
</feature>
<feature type="region of interest" description="Disordered" evidence="1">
    <location>
        <begin position="267"/>
        <end position="307"/>
    </location>
</feature>
<feature type="region of interest" description="Disordered" evidence="1">
    <location>
        <begin position="1"/>
        <end position="68"/>
    </location>
</feature>
<organism evidence="2 3">
    <name type="scientific">Colletotrichum kahawae</name>
    <name type="common">Coffee berry disease fungus</name>
    <dbReference type="NCBI Taxonomy" id="34407"/>
    <lineage>
        <taxon>Eukaryota</taxon>
        <taxon>Fungi</taxon>
        <taxon>Dikarya</taxon>
        <taxon>Ascomycota</taxon>
        <taxon>Pezizomycotina</taxon>
        <taxon>Sordariomycetes</taxon>
        <taxon>Hypocreomycetidae</taxon>
        <taxon>Glomerellales</taxon>
        <taxon>Glomerellaceae</taxon>
        <taxon>Colletotrichum</taxon>
        <taxon>Colletotrichum gloeosporioides species complex</taxon>
    </lineage>
</organism>
<comment type="caution">
    <text evidence="2">The sequence shown here is derived from an EMBL/GenBank/DDBJ whole genome shotgun (WGS) entry which is preliminary data.</text>
</comment>
<keyword evidence="3" id="KW-1185">Reference proteome</keyword>
<dbReference type="PANTHER" id="PTHR38166:SF1">
    <property type="entry name" value="C2H2-TYPE DOMAIN-CONTAINING PROTEIN"/>
    <property type="match status" value="1"/>
</dbReference>